<evidence type="ECO:0008006" key="5">
    <source>
        <dbReference type="Google" id="ProtNLM"/>
    </source>
</evidence>
<dbReference type="AlphaFoldDB" id="A0AA39TK04"/>
<feature type="chain" id="PRO_5041318057" description="Transmembrane protein" evidence="2">
    <location>
        <begin position="18"/>
        <end position="297"/>
    </location>
</feature>
<keyword evidence="1" id="KW-0812">Transmembrane</keyword>
<feature type="signal peptide" evidence="2">
    <location>
        <begin position="1"/>
        <end position="17"/>
    </location>
</feature>
<protein>
    <recommendedName>
        <fullName evidence="5">Transmembrane protein</fullName>
    </recommendedName>
</protein>
<proteinExistence type="predicted"/>
<keyword evidence="1" id="KW-0472">Membrane</keyword>
<evidence type="ECO:0000256" key="2">
    <source>
        <dbReference type="SAM" id="SignalP"/>
    </source>
</evidence>
<accession>A0AA39TK04</accession>
<evidence type="ECO:0000313" key="4">
    <source>
        <dbReference type="Proteomes" id="UP001175228"/>
    </source>
</evidence>
<keyword evidence="1" id="KW-1133">Transmembrane helix</keyword>
<dbReference type="EMBL" id="JAUEPU010000030">
    <property type="protein sequence ID" value="KAK0492386.1"/>
    <property type="molecule type" value="Genomic_DNA"/>
</dbReference>
<reference evidence="3" key="1">
    <citation type="submission" date="2023-06" db="EMBL/GenBank/DDBJ databases">
        <authorList>
            <consortium name="Lawrence Berkeley National Laboratory"/>
            <person name="Ahrendt S."/>
            <person name="Sahu N."/>
            <person name="Indic B."/>
            <person name="Wong-Bajracharya J."/>
            <person name="Merenyi Z."/>
            <person name="Ke H.-M."/>
            <person name="Monk M."/>
            <person name="Kocsube S."/>
            <person name="Drula E."/>
            <person name="Lipzen A."/>
            <person name="Balint B."/>
            <person name="Henrissat B."/>
            <person name="Andreopoulos B."/>
            <person name="Martin F.M."/>
            <person name="Harder C.B."/>
            <person name="Rigling D."/>
            <person name="Ford K.L."/>
            <person name="Foster G.D."/>
            <person name="Pangilinan J."/>
            <person name="Papanicolaou A."/>
            <person name="Barry K."/>
            <person name="LaButti K."/>
            <person name="Viragh M."/>
            <person name="Koriabine M."/>
            <person name="Yan M."/>
            <person name="Riley R."/>
            <person name="Champramary S."/>
            <person name="Plett K.L."/>
            <person name="Tsai I.J."/>
            <person name="Slot J."/>
            <person name="Sipos G."/>
            <person name="Plett J."/>
            <person name="Nagy L.G."/>
            <person name="Grigoriev I.V."/>
        </authorList>
    </citation>
    <scope>NUCLEOTIDE SEQUENCE</scope>
    <source>
        <strain evidence="3">HWK02</strain>
    </source>
</reference>
<evidence type="ECO:0000256" key="1">
    <source>
        <dbReference type="SAM" id="Phobius"/>
    </source>
</evidence>
<evidence type="ECO:0000313" key="3">
    <source>
        <dbReference type="EMBL" id="KAK0492386.1"/>
    </source>
</evidence>
<comment type="caution">
    <text evidence="3">The sequence shown here is derived from an EMBL/GenBank/DDBJ whole genome shotgun (WGS) entry which is preliminary data.</text>
</comment>
<feature type="transmembrane region" description="Helical" evidence="1">
    <location>
        <begin position="153"/>
        <end position="175"/>
    </location>
</feature>
<sequence length="297" mass="32508">MHGTLSVCSTFIPNAAGLLALAELSPITTRTSQVGKASYLDILVLLPGMQCQQSACDQSACTMNCIQFQGESTKDASPFVYPNMKSYLESIACPGSIVMAHVSTHPSHNPQLPYLNCHIQSLFVMGVCATLLYLLCLTLTVSAAVFLGHIQDWWGLRVLVVFMVSRLINVVVVRWRSKRQEVAREPNVEGDLLVLLSQNQWVHLWGMSDDLKIITSPQWCGKSVLEGFDMSFATLLVYATAVFSSFAFTAGTLTIASLLLCSSTILGLCNVLTECLQVFDCVVHVEGELENFLVGNF</sequence>
<keyword evidence="4" id="KW-1185">Reference proteome</keyword>
<keyword evidence="2" id="KW-0732">Signal</keyword>
<dbReference type="Proteomes" id="UP001175228">
    <property type="component" value="Unassembled WGS sequence"/>
</dbReference>
<feature type="transmembrane region" description="Helical" evidence="1">
    <location>
        <begin position="122"/>
        <end position="147"/>
    </location>
</feature>
<organism evidence="3 4">
    <name type="scientific">Armillaria luteobubalina</name>
    <dbReference type="NCBI Taxonomy" id="153913"/>
    <lineage>
        <taxon>Eukaryota</taxon>
        <taxon>Fungi</taxon>
        <taxon>Dikarya</taxon>
        <taxon>Basidiomycota</taxon>
        <taxon>Agaricomycotina</taxon>
        <taxon>Agaricomycetes</taxon>
        <taxon>Agaricomycetidae</taxon>
        <taxon>Agaricales</taxon>
        <taxon>Marasmiineae</taxon>
        <taxon>Physalacriaceae</taxon>
        <taxon>Armillaria</taxon>
    </lineage>
</organism>
<name>A0AA39TK04_9AGAR</name>
<feature type="transmembrane region" description="Helical" evidence="1">
    <location>
        <begin position="235"/>
        <end position="260"/>
    </location>
</feature>
<gene>
    <name evidence="3" type="ORF">EDD18DRAFT_1079807</name>
</gene>